<dbReference type="RefSeq" id="WP_105050577.1">
    <property type="nucleotide sequence ID" value="NZ_CP150661.1"/>
</dbReference>
<sequence length="240" mass="27346">MKKTPLIAIIILMNNILFAQETKDFTYLFSGEKIYSNNVKYVTKNFSKSYFLVSDREIANSDVKFYKNSEGFFANTMNLDFIERVGFAKRVVRGNINLFKEESVSNTMMMGPNGMMGSMGPNHFVDYYYNINEFDDLKKANYKNLKIDLISNQNSMFHLQKFKSVNQRKTILYIVGGIIMTAGVATLINKTSNIPQGEETPNVTGSAVIIGIGFGTLVTNYLTTRNRHKHIKNAIEEFNK</sequence>
<comment type="caution">
    <text evidence="3">The sequence shown here is derived from an EMBL/GenBank/DDBJ whole genome shotgun (WGS) entry which is preliminary data.</text>
</comment>
<feature type="transmembrane region" description="Helical" evidence="1">
    <location>
        <begin position="203"/>
        <end position="222"/>
    </location>
</feature>
<reference evidence="3 4" key="1">
    <citation type="submission" date="2016-12" db="EMBL/GenBank/DDBJ databases">
        <title>Trade-off between light-utilization and light-protection in marine flavobacteria.</title>
        <authorList>
            <person name="Kumagai Y."/>
            <person name="Yoshizawa S."/>
            <person name="Kogure K."/>
            <person name="Iwasaki W."/>
        </authorList>
    </citation>
    <scope>NUCLEOTIDE SEQUENCE [LARGE SCALE GENOMIC DNA]</scope>
    <source>
        <strain evidence="3 4">KCTC 12100</strain>
    </source>
</reference>
<keyword evidence="1" id="KW-0812">Transmembrane</keyword>
<keyword evidence="2" id="KW-0732">Signal</keyword>
<keyword evidence="4" id="KW-1185">Reference proteome</keyword>
<dbReference type="Proteomes" id="UP000247345">
    <property type="component" value="Unassembled WGS sequence"/>
</dbReference>
<name>A0A2P6C9R1_9FLAO</name>
<gene>
    <name evidence="3" type="ORF">BTO14_16885</name>
</gene>
<organism evidence="3 4">
    <name type="scientific">Polaribacter butkevichii</name>
    <dbReference type="NCBI Taxonomy" id="218490"/>
    <lineage>
        <taxon>Bacteria</taxon>
        <taxon>Pseudomonadati</taxon>
        <taxon>Bacteroidota</taxon>
        <taxon>Flavobacteriia</taxon>
        <taxon>Flavobacteriales</taxon>
        <taxon>Flavobacteriaceae</taxon>
    </lineage>
</organism>
<dbReference type="OrthoDB" id="791508at2"/>
<evidence type="ECO:0000313" key="4">
    <source>
        <dbReference type="Proteomes" id="UP000247345"/>
    </source>
</evidence>
<keyword evidence="1" id="KW-0472">Membrane</keyword>
<feature type="chain" id="PRO_5015140266" evidence="2">
    <location>
        <begin position="20"/>
        <end position="240"/>
    </location>
</feature>
<evidence type="ECO:0000313" key="3">
    <source>
        <dbReference type="EMBL" id="PQJ69667.1"/>
    </source>
</evidence>
<evidence type="ECO:0000256" key="2">
    <source>
        <dbReference type="SAM" id="SignalP"/>
    </source>
</evidence>
<evidence type="ECO:0000256" key="1">
    <source>
        <dbReference type="SAM" id="Phobius"/>
    </source>
</evidence>
<dbReference type="AlphaFoldDB" id="A0A2P6C9R1"/>
<keyword evidence="1" id="KW-1133">Transmembrane helix</keyword>
<accession>A0A2P6C9R1</accession>
<protein>
    <submittedName>
        <fullName evidence="3">Uncharacterized protein</fullName>
    </submittedName>
</protein>
<proteinExistence type="predicted"/>
<feature type="transmembrane region" description="Helical" evidence="1">
    <location>
        <begin position="170"/>
        <end position="188"/>
    </location>
</feature>
<dbReference type="EMBL" id="MSCK01000002">
    <property type="protein sequence ID" value="PQJ69667.1"/>
    <property type="molecule type" value="Genomic_DNA"/>
</dbReference>
<feature type="signal peptide" evidence="2">
    <location>
        <begin position="1"/>
        <end position="19"/>
    </location>
</feature>